<reference evidence="1" key="1">
    <citation type="submission" date="2020-05" db="EMBL/GenBank/DDBJ databases">
        <title>Large-scale comparative analyses of tick genomes elucidate their genetic diversity and vector capacities.</title>
        <authorList>
            <person name="Jia N."/>
            <person name="Wang J."/>
            <person name="Shi W."/>
            <person name="Du L."/>
            <person name="Sun Y."/>
            <person name="Zhan W."/>
            <person name="Jiang J."/>
            <person name="Wang Q."/>
            <person name="Zhang B."/>
            <person name="Ji P."/>
            <person name="Sakyi L.B."/>
            <person name="Cui X."/>
            <person name="Yuan T."/>
            <person name="Jiang B."/>
            <person name="Yang W."/>
            <person name="Lam T.T.-Y."/>
            <person name="Chang Q."/>
            <person name="Ding S."/>
            <person name="Wang X."/>
            <person name="Zhu J."/>
            <person name="Ruan X."/>
            <person name="Zhao L."/>
            <person name="Wei J."/>
            <person name="Que T."/>
            <person name="Du C."/>
            <person name="Cheng J."/>
            <person name="Dai P."/>
            <person name="Han X."/>
            <person name="Huang E."/>
            <person name="Gao Y."/>
            <person name="Liu J."/>
            <person name="Shao H."/>
            <person name="Ye R."/>
            <person name="Li L."/>
            <person name="Wei W."/>
            <person name="Wang X."/>
            <person name="Wang C."/>
            <person name="Yang T."/>
            <person name="Huo Q."/>
            <person name="Li W."/>
            <person name="Guo W."/>
            <person name="Chen H."/>
            <person name="Zhou L."/>
            <person name="Ni X."/>
            <person name="Tian J."/>
            <person name="Zhou Y."/>
            <person name="Sheng Y."/>
            <person name="Liu T."/>
            <person name="Pan Y."/>
            <person name="Xia L."/>
            <person name="Li J."/>
            <person name="Zhao F."/>
            <person name="Cao W."/>
        </authorList>
    </citation>
    <scope>NUCLEOTIDE SEQUENCE</scope>
    <source>
        <strain evidence="1">Hyas-2018</strain>
    </source>
</reference>
<accession>A0ACB7TN86</accession>
<organism evidence="1 2">
    <name type="scientific">Hyalomma asiaticum</name>
    <name type="common">Tick</name>
    <dbReference type="NCBI Taxonomy" id="266040"/>
    <lineage>
        <taxon>Eukaryota</taxon>
        <taxon>Metazoa</taxon>
        <taxon>Ecdysozoa</taxon>
        <taxon>Arthropoda</taxon>
        <taxon>Chelicerata</taxon>
        <taxon>Arachnida</taxon>
        <taxon>Acari</taxon>
        <taxon>Parasitiformes</taxon>
        <taxon>Ixodida</taxon>
        <taxon>Ixodoidea</taxon>
        <taxon>Ixodidae</taxon>
        <taxon>Hyalomminae</taxon>
        <taxon>Hyalomma</taxon>
    </lineage>
</organism>
<comment type="caution">
    <text evidence="1">The sequence shown here is derived from an EMBL/GenBank/DDBJ whole genome shotgun (WGS) entry which is preliminary data.</text>
</comment>
<evidence type="ECO:0000313" key="1">
    <source>
        <dbReference type="EMBL" id="KAH6946299.1"/>
    </source>
</evidence>
<keyword evidence="2" id="KW-1185">Reference proteome</keyword>
<protein>
    <submittedName>
        <fullName evidence="1">Uncharacterized protein</fullName>
    </submittedName>
</protein>
<sequence length="144" mass="16353">MNFNQGRQPPARQLNWAQATRHQEMAHTNSAQDQINRALRQENEQLKRSLAELNARLNSFINAQNSQAPKQREHSSQQPKVQEAAPQPPAPNPPVPEEEKDNIEMEEQPCAETTPNPKRERQTGLADRHQREGHSGEPEKGEST</sequence>
<evidence type="ECO:0000313" key="2">
    <source>
        <dbReference type="Proteomes" id="UP000821845"/>
    </source>
</evidence>
<proteinExistence type="predicted"/>
<dbReference type="EMBL" id="CM023481">
    <property type="protein sequence ID" value="KAH6946299.1"/>
    <property type="molecule type" value="Genomic_DNA"/>
</dbReference>
<dbReference type="Proteomes" id="UP000821845">
    <property type="component" value="Chromosome 1"/>
</dbReference>
<gene>
    <name evidence="1" type="ORF">HPB50_012742</name>
</gene>
<name>A0ACB7TN86_HYAAI</name>